<evidence type="ECO:0000256" key="5">
    <source>
        <dbReference type="ARBA" id="ARBA00022837"/>
    </source>
</evidence>
<protein>
    <recommendedName>
        <fullName evidence="8">EF-hand domain-containing protein</fullName>
    </recommendedName>
</protein>
<feature type="compositionally biased region" description="Basic residues" evidence="7">
    <location>
        <begin position="386"/>
        <end position="403"/>
    </location>
</feature>
<dbReference type="PROSITE" id="PS00018">
    <property type="entry name" value="EF_HAND_1"/>
    <property type="match status" value="3"/>
</dbReference>
<proteinExistence type="inferred from homology"/>
<feature type="domain" description="EF-hand" evidence="8">
    <location>
        <begin position="458"/>
        <end position="493"/>
    </location>
</feature>
<evidence type="ECO:0000313" key="9">
    <source>
        <dbReference type="EMBL" id="KAK4089586.1"/>
    </source>
</evidence>
<evidence type="ECO:0000256" key="7">
    <source>
        <dbReference type="SAM" id="MobiDB-lite"/>
    </source>
</evidence>
<dbReference type="InterPro" id="IPR018247">
    <property type="entry name" value="EF_Hand_1_Ca_BS"/>
</dbReference>
<feature type="region of interest" description="Disordered" evidence="7">
    <location>
        <begin position="367"/>
        <end position="408"/>
    </location>
</feature>
<keyword evidence="5" id="KW-0106">Calcium</keyword>
<dbReference type="PANTHER" id="PTHR23055:SF178">
    <property type="entry name" value="NEUROCALCIN HOMOLOG"/>
    <property type="match status" value="1"/>
</dbReference>
<evidence type="ECO:0000256" key="2">
    <source>
        <dbReference type="ARBA" id="ARBA00022707"/>
    </source>
</evidence>
<reference evidence="9 10" key="1">
    <citation type="journal article" date="2024" name="Microbiol. Resour. Announc.">
        <title>Genome annotations for the ascomycete fungi Trichoderma harzianum, Trichoderma aggressivum, and Purpureocillium lilacinum.</title>
        <authorList>
            <person name="Beijen E.P.W."/>
            <person name="Ohm R.A."/>
        </authorList>
    </citation>
    <scope>NUCLEOTIDE SEQUENCE [LARGE SCALE GENOMIC DNA]</scope>
    <source>
        <strain evidence="9 10">CBS 150709</strain>
    </source>
</reference>
<evidence type="ECO:0000256" key="3">
    <source>
        <dbReference type="ARBA" id="ARBA00022723"/>
    </source>
</evidence>
<dbReference type="PRINTS" id="PR00450">
    <property type="entry name" value="RECOVERIN"/>
</dbReference>
<evidence type="ECO:0000256" key="4">
    <source>
        <dbReference type="ARBA" id="ARBA00022737"/>
    </source>
</evidence>
<dbReference type="CDD" id="cd00051">
    <property type="entry name" value="EFh"/>
    <property type="match status" value="3"/>
</dbReference>
<dbReference type="PANTHER" id="PTHR23055">
    <property type="entry name" value="CALCIUM BINDING PROTEINS"/>
    <property type="match status" value="1"/>
</dbReference>
<keyword evidence="2" id="KW-0519">Myristate</keyword>
<organism evidence="9 10">
    <name type="scientific">Purpureocillium lilacinum</name>
    <name type="common">Paecilomyces lilacinus</name>
    <dbReference type="NCBI Taxonomy" id="33203"/>
    <lineage>
        <taxon>Eukaryota</taxon>
        <taxon>Fungi</taxon>
        <taxon>Dikarya</taxon>
        <taxon>Ascomycota</taxon>
        <taxon>Pezizomycotina</taxon>
        <taxon>Sordariomycetes</taxon>
        <taxon>Hypocreomycetidae</taxon>
        <taxon>Hypocreales</taxon>
        <taxon>Ophiocordycipitaceae</taxon>
        <taxon>Purpureocillium</taxon>
    </lineage>
</organism>
<evidence type="ECO:0000256" key="6">
    <source>
        <dbReference type="ARBA" id="ARBA00023288"/>
    </source>
</evidence>
<dbReference type="Proteomes" id="UP001287286">
    <property type="component" value="Unassembled WGS sequence"/>
</dbReference>
<dbReference type="SMART" id="SM00054">
    <property type="entry name" value="EFh"/>
    <property type="match status" value="3"/>
</dbReference>
<accession>A0ABR0C0F8</accession>
<dbReference type="InterPro" id="IPR028846">
    <property type="entry name" value="Recoverin"/>
</dbReference>
<feature type="compositionally biased region" description="Pro residues" evidence="7">
    <location>
        <begin position="197"/>
        <end position="212"/>
    </location>
</feature>
<dbReference type="InterPro" id="IPR011992">
    <property type="entry name" value="EF-hand-dom_pair"/>
</dbReference>
<keyword evidence="3" id="KW-0479">Metal-binding</keyword>
<dbReference type="PROSITE" id="PS50222">
    <property type="entry name" value="EF_HAND_2"/>
    <property type="match status" value="3"/>
</dbReference>
<feature type="region of interest" description="Disordered" evidence="7">
    <location>
        <begin position="197"/>
        <end position="243"/>
    </location>
</feature>
<dbReference type="EMBL" id="JAWRVI010000019">
    <property type="protein sequence ID" value="KAK4089586.1"/>
    <property type="molecule type" value="Genomic_DNA"/>
</dbReference>
<feature type="domain" description="EF-hand" evidence="8">
    <location>
        <begin position="494"/>
        <end position="529"/>
    </location>
</feature>
<keyword evidence="4" id="KW-0677">Repeat</keyword>
<name>A0ABR0C0F8_PURLI</name>
<sequence length="588" mass="65064">MTQRPAFQWLPGARPWRVTTLGIEVVPGHTGKVPSSSIGTGWASKPPAIAVLLEKAPPLSRGRSPMAKDRGRMGVPPDIQARETSRRRVAKVPSSGRGKLWLGTRCVVKCTSTYLSGRDLRSSKQARLRNTARHPSRRTDPSVWYSCSVNCTAWTLLAEALLAPVVTLTCPSHIFDLPQELTQPLCGSAPLVTVHCPPPTTRPPTIPAPTLPPQLSKEPPIRRRRRLSRSLSRSHSAPALGTGHASFASSLVDPLSPPLPRLACRSPCSLPARRSRVHRSSSASPSRACIVPLPGFPAVALFAGRSFGPRPPLLSPSTSILRKRRALHGAYLPPPTHEPTTPTDDWLDAVDSTYIVSFSGRLGGAPVSWSPPADDGPPVRSISAHCRQRRRRPRAKVNGRHGQSKLSQEQLAELQKSTHFDKKELQQWYKGFLKDCPSGMLSKEEFQKIYRQFFPFGDPSSFADYVFNVFDSDKSGTIDFKEFICALSVTSRGKMEDKLDWAFQLYDIDGDGKISYDEMLQIVEAIYKMVGSMVKLPEDEDTPEKRVKKIFRMMDKDENGSLDMEEFKEGSKRDETIVSALSLYDGLV</sequence>
<evidence type="ECO:0000256" key="1">
    <source>
        <dbReference type="ARBA" id="ARBA00006049"/>
    </source>
</evidence>
<keyword evidence="6" id="KW-0449">Lipoprotein</keyword>
<dbReference type="Pfam" id="PF13499">
    <property type="entry name" value="EF-hand_7"/>
    <property type="match status" value="1"/>
</dbReference>
<evidence type="ECO:0000313" key="10">
    <source>
        <dbReference type="Proteomes" id="UP001287286"/>
    </source>
</evidence>
<evidence type="ECO:0000259" key="8">
    <source>
        <dbReference type="PROSITE" id="PS50222"/>
    </source>
</evidence>
<dbReference type="Pfam" id="PF00036">
    <property type="entry name" value="EF-hand_1"/>
    <property type="match status" value="1"/>
</dbReference>
<dbReference type="SUPFAM" id="SSF47473">
    <property type="entry name" value="EF-hand"/>
    <property type="match status" value="1"/>
</dbReference>
<gene>
    <name evidence="9" type="ORF">Purlil1_6155</name>
</gene>
<comment type="caution">
    <text evidence="9">The sequence shown here is derived from an EMBL/GenBank/DDBJ whole genome shotgun (WGS) entry which is preliminary data.</text>
</comment>
<feature type="domain" description="EF-hand" evidence="8">
    <location>
        <begin position="542"/>
        <end position="577"/>
    </location>
</feature>
<comment type="similarity">
    <text evidence="1">Belongs to the recoverin family.</text>
</comment>
<keyword evidence="10" id="KW-1185">Reference proteome</keyword>
<dbReference type="InterPro" id="IPR002048">
    <property type="entry name" value="EF_hand_dom"/>
</dbReference>
<dbReference type="Gene3D" id="1.10.238.10">
    <property type="entry name" value="EF-hand"/>
    <property type="match status" value="1"/>
</dbReference>